<dbReference type="Gene3D" id="3.40.50.2000">
    <property type="entry name" value="Glycogen Phosphorylase B"/>
    <property type="match status" value="2"/>
</dbReference>
<sequence length="247" mass="27901">MKWAVATCVRHQRAVIDREGFRALEMPTEPASLSRVSLIRSILRLRKILSKERPDLIHALHIRSIVLLSLSGSIARRYPLLASFTGFGELWGRAAWATGMVRQFVLLQSWWLARGRAALVSFENSDDRRKFAPLTHSVVIGGWGIEIEPRRSIKRADHGIIRIAFLGGMLKSKGLETMVEAIWRARAREPRIEVKLREIADPGNPTNYTEAELILLSKIDGVTWMGKGPGHRDRVGACRHCDPSIRE</sequence>
<protein>
    <submittedName>
        <fullName evidence="1">Glycosyl transferase family 4</fullName>
    </submittedName>
</protein>
<evidence type="ECO:0000313" key="1">
    <source>
        <dbReference type="EMBL" id="TWB80831.1"/>
    </source>
</evidence>
<dbReference type="Proteomes" id="UP000315914">
    <property type="component" value="Unassembled WGS sequence"/>
</dbReference>
<name>A0A560KBY7_9BRAD</name>
<comment type="caution">
    <text evidence="1">The sequence shown here is derived from an EMBL/GenBank/DDBJ whole genome shotgun (WGS) entry which is preliminary data.</text>
</comment>
<dbReference type="GO" id="GO:0016740">
    <property type="term" value="F:transferase activity"/>
    <property type="evidence" value="ECO:0007669"/>
    <property type="project" value="UniProtKB-KW"/>
</dbReference>
<gene>
    <name evidence="1" type="ORF">FBZ95_10248</name>
</gene>
<keyword evidence="2" id="KW-1185">Reference proteome</keyword>
<proteinExistence type="predicted"/>
<dbReference type="AlphaFoldDB" id="A0A560KBY7"/>
<dbReference type="SUPFAM" id="SSF53756">
    <property type="entry name" value="UDP-Glycosyltransferase/glycogen phosphorylase"/>
    <property type="match status" value="1"/>
</dbReference>
<organism evidence="1 2">
    <name type="scientific">Bradyrhizobium sacchari</name>
    <dbReference type="NCBI Taxonomy" id="1399419"/>
    <lineage>
        <taxon>Bacteria</taxon>
        <taxon>Pseudomonadati</taxon>
        <taxon>Pseudomonadota</taxon>
        <taxon>Alphaproteobacteria</taxon>
        <taxon>Hyphomicrobiales</taxon>
        <taxon>Nitrobacteraceae</taxon>
        <taxon>Bradyrhizobium</taxon>
    </lineage>
</organism>
<evidence type="ECO:0000313" key="2">
    <source>
        <dbReference type="Proteomes" id="UP000315914"/>
    </source>
</evidence>
<keyword evidence="1" id="KW-0808">Transferase</keyword>
<dbReference type="EMBL" id="VITW01000002">
    <property type="protein sequence ID" value="TWB80831.1"/>
    <property type="molecule type" value="Genomic_DNA"/>
</dbReference>
<accession>A0A560KBY7</accession>
<dbReference type="STRING" id="1399419.A5906_13705"/>
<reference evidence="1 2" key="1">
    <citation type="submission" date="2019-06" db="EMBL/GenBank/DDBJ databases">
        <title>Genomic Encyclopedia of Type Strains, Phase IV (KMG-V): Genome sequencing to study the core and pangenomes of soil and plant-associated prokaryotes.</title>
        <authorList>
            <person name="Whitman W."/>
        </authorList>
    </citation>
    <scope>NUCLEOTIDE SEQUENCE [LARGE SCALE GENOMIC DNA]</scope>
    <source>
        <strain evidence="1 2">BR 10556</strain>
    </source>
</reference>